<evidence type="ECO:0000313" key="1">
    <source>
        <dbReference type="EMBL" id="URI07212.1"/>
    </source>
</evidence>
<dbReference type="RefSeq" id="WP_250195477.1">
    <property type="nucleotide sequence ID" value="NZ_CP097635.1"/>
</dbReference>
<accession>A0ABY4S5Q3</accession>
<protein>
    <submittedName>
        <fullName evidence="1">Uncharacterized protein</fullName>
    </submittedName>
</protein>
<reference evidence="1" key="1">
    <citation type="submission" date="2022-05" db="EMBL/GenBank/DDBJ databases">
        <title>An RpoN-dependent PEP-CTERM gene is involved in floc formation of an Aquincola tertiaricarbonis strain.</title>
        <authorList>
            <person name="Qiu D."/>
            <person name="Xia M."/>
        </authorList>
    </citation>
    <scope>NUCLEOTIDE SEQUENCE</scope>
    <source>
        <strain evidence="1">RN12</strain>
    </source>
</reference>
<evidence type="ECO:0000313" key="2">
    <source>
        <dbReference type="Proteomes" id="UP001056201"/>
    </source>
</evidence>
<sequence length="101" mass="10563">MSNSIDPMGMVALAPLSTSSSGGKSREGSWYEAMATAWGQTLDRKAADLESISGRIIDGDDKPATVTMLSTQAMQMGFLSTSSHSTITSAGEALKTMAQKN</sequence>
<dbReference type="Proteomes" id="UP001056201">
    <property type="component" value="Chromosome 1"/>
</dbReference>
<name>A0ABY4S5Q3_AQUTE</name>
<gene>
    <name evidence="1" type="ORF">MW290_00880</name>
</gene>
<organism evidence="1 2">
    <name type="scientific">Aquincola tertiaricarbonis</name>
    <dbReference type="NCBI Taxonomy" id="391953"/>
    <lineage>
        <taxon>Bacteria</taxon>
        <taxon>Pseudomonadati</taxon>
        <taxon>Pseudomonadota</taxon>
        <taxon>Betaproteobacteria</taxon>
        <taxon>Burkholderiales</taxon>
        <taxon>Sphaerotilaceae</taxon>
        <taxon>Aquincola</taxon>
    </lineage>
</organism>
<dbReference type="EMBL" id="CP097635">
    <property type="protein sequence ID" value="URI07212.1"/>
    <property type="molecule type" value="Genomic_DNA"/>
</dbReference>
<keyword evidence="2" id="KW-1185">Reference proteome</keyword>
<proteinExistence type="predicted"/>